<dbReference type="Gene3D" id="3.40.50.1820">
    <property type="entry name" value="alpha/beta hydrolase"/>
    <property type="match status" value="1"/>
</dbReference>
<feature type="domain" description="AB hydrolase-1" evidence="1">
    <location>
        <begin position="45"/>
        <end position="342"/>
    </location>
</feature>
<organism evidence="2 3">
    <name type="scientific">Phlyctema vagabunda</name>
    <dbReference type="NCBI Taxonomy" id="108571"/>
    <lineage>
        <taxon>Eukaryota</taxon>
        <taxon>Fungi</taxon>
        <taxon>Dikarya</taxon>
        <taxon>Ascomycota</taxon>
        <taxon>Pezizomycotina</taxon>
        <taxon>Leotiomycetes</taxon>
        <taxon>Helotiales</taxon>
        <taxon>Dermateaceae</taxon>
        <taxon>Phlyctema</taxon>
    </lineage>
</organism>
<dbReference type="Pfam" id="PF12697">
    <property type="entry name" value="Abhydrolase_6"/>
    <property type="match status" value="1"/>
</dbReference>
<comment type="caution">
    <text evidence="2">The sequence shown here is derived from an EMBL/GenBank/DDBJ whole genome shotgun (WGS) entry which is preliminary data.</text>
</comment>
<dbReference type="InterPro" id="IPR029058">
    <property type="entry name" value="AB_hydrolase_fold"/>
</dbReference>
<proteinExistence type="predicted"/>
<protein>
    <recommendedName>
        <fullName evidence="1">AB hydrolase-1 domain-containing protein</fullName>
    </recommendedName>
</protein>
<dbReference type="Proteomes" id="UP001629113">
    <property type="component" value="Unassembled WGS sequence"/>
</dbReference>
<reference evidence="2 3" key="1">
    <citation type="submission" date="2024-06" db="EMBL/GenBank/DDBJ databases">
        <title>Complete genome of Phlyctema vagabunda strain 19-DSS-EL-015.</title>
        <authorList>
            <person name="Fiorenzani C."/>
        </authorList>
    </citation>
    <scope>NUCLEOTIDE SEQUENCE [LARGE SCALE GENOMIC DNA]</scope>
    <source>
        <strain evidence="2 3">19-DSS-EL-015</strain>
    </source>
</reference>
<name>A0ABR4PF34_9HELO</name>
<gene>
    <name evidence="2" type="ORF">PVAG01_05797</name>
</gene>
<sequence>MATSPVTTTTTTTTMTSDFLTLPNKPTAPISYTFIAPPSPSRWLIVFLNGLALPASSWEPVLALLAASGAAPGILTYDRFGQGRTTSLDPDDDEDEMEPGYGHGYLSVVSDLHGIIQWVRKTYYTTTPTARDETGGEGEEDEKLEILLVGASIGAVIARLYVQQHLLLHLQDQPFHHSVHISGLILLDSNIPHVDYSEILPDPGAAGINPADLVADDCTLAQYVEARTRAAQMFDLGVRNRERLDRRTGRALLPYANRPRFERRGGGVVLSVVGHDAAAFAEQGLVRMGTPKSVTLRFLQPYWEKYNAGLLNLSDELLDDEVVIATGCGHFIQVDDAAFVAQLVGRMMQRLGW</sequence>
<dbReference type="InterPro" id="IPR000073">
    <property type="entry name" value="AB_hydrolase_1"/>
</dbReference>
<accession>A0ABR4PF34</accession>
<dbReference type="EMBL" id="JBFCZG010000005">
    <property type="protein sequence ID" value="KAL3421641.1"/>
    <property type="molecule type" value="Genomic_DNA"/>
</dbReference>
<evidence type="ECO:0000259" key="1">
    <source>
        <dbReference type="Pfam" id="PF12697"/>
    </source>
</evidence>
<dbReference type="SUPFAM" id="SSF53474">
    <property type="entry name" value="alpha/beta-Hydrolases"/>
    <property type="match status" value="1"/>
</dbReference>
<evidence type="ECO:0000313" key="3">
    <source>
        <dbReference type="Proteomes" id="UP001629113"/>
    </source>
</evidence>
<keyword evidence="3" id="KW-1185">Reference proteome</keyword>
<evidence type="ECO:0000313" key="2">
    <source>
        <dbReference type="EMBL" id="KAL3421641.1"/>
    </source>
</evidence>